<dbReference type="SUPFAM" id="SSF52540">
    <property type="entry name" value="P-loop containing nucleoside triphosphate hydrolases"/>
    <property type="match status" value="1"/>
</dbReference>
<evidence type="ECO:0000313" key="3">
    <source>
        <dbReference type="Proteomes" id="UP001324287"/>
    </source>
</evidence>
<dbReference type="Pfam" id="PF00350">
    <property type="entry name" value="Dynamin_N"/>
    <property type="match status" value="1"/>
</dbReference>
<gene>
    <name evidence="2" type="ORF">U6N30_30375</name>
</gene>
<dbReference type="RefSeq" id="WP_324275204.1">
    <property type="nucleotide sequence ID" value="NZ_CP141261.1"/>
</dbReference>
<dbReference type="InterPro" id="IPR045063">
    <property type="entry name" value="Dynamin_N"/>
</dbReference>
<name>A0ABZ1B3E9_9ACTN</name>
<reference evidence="2 3" key="1">
    <citation type="submission" date="2023-12" db="EMBL/GenBank/DDBJ databases">
        <title>Blastococcus brunescens sp. nov., an actonobacterium isolated from sandstone collected in sahara desert.</title>
        <authorList>
            <person name="Gtari M."/>
            <person name="Ghodhbane F."/>
        </authorList>
    </citation>
    <scope>NUCLEOTIDE SEQUENCE [LARGE SCALE GENOMIC DNA]</scope>
    <source>
        <strain evidence="2 3">BMG 8361</strain>
    </source>
</reference>
<keyword evidence="3" id="KW-1185">Reference proteome</keyword>
<organism evidence="2 3">
    <name type="scientific">Blastococcus brunescens</name>
    <dbReference type="NCBI Taxonomy" id="1564165"/>
    <lineage>
        <taxon>Bacteria</taxon>
        <taxon>Bacillati</taxon>
        <taxon>Actinomycetota</taxon>
        <taxon>Actinomycetes</taxon>
        <taxon>Geodermatophilales</taxon>
        <taxon>Geodermatophilaceae</taxon>
        <taxon>Blastococcus</taxon>
    </lineage>
</organism>
<evidence type="ECO:0000259" key="1">
    <source>
        <dbReference type="Pfam" id="PF00350"/>
    </source>
</evidence>
<dbReference type="InterPro" id="IPR027417">
    <property type="entry name" value="P-loop_NTPase"/>
</dbReference>
<proteinExistence type="predicted"/>
<sequence>MTGAPHPEPHGAGVVDDVRVLLDDAVEAYGDEPDVLALLRAQRQRLDEPLRIALVGRVKAGKSTLLNALVGERLAPTDAGSAPGW</sequence>
<dbReference type="EMBL" id="CP141261">
    <property type="protein sequence ID" value="WRL63874.1"/>
    <property type="molecule type" value="Genomic_DNA"/>
</dbReference>
<dbReference type="Proteomes" id="UP001324287">
    <property type="component" value="Chromosome"/>
</dbReference>
<feature type="domain" description="Dynamin N-terminal" evidence="1">
    <location>
        <begin position="52"/>
        <end position="80"/>
    </location>
</feature>
<accession>A0ABZ1B3E9</accession>
<protein>
    <submittedName>
        <fullName evidence="2">Dynamin family protein</fullName>
    </submittedName>
</protein>
<dbReference type="Gene3D" id="3.40.50.300">
    <property type="entry name" value="P-loop containing nucleotide triphosphate hydrolases"/>
    <property type="match status" value="1"/>
</dbReference>
<evidence type="ECO:0000313" key="2">
    <source>
        <dbReference type="EMBL" id="WRL63874.1"/>
    </source>
</evidence>